<keyword evidence="3" id="KW-1185">Reference proteome</keyword>
<dbReference type="Proteomes" id="UP000294927">
    <property type="component" value="Unassembled WGS sequence"/>
</dbReference>
<comment type="caution">
    <text evidence="2">The sequence shown here is derived from an EMBL/GenBank/DDBJ whole genome shotgun (WGS) entry which is preliminary data.</text>
</comment>
<dbReference type="AlphaFoldDB" id="A0A4R7V1C7"/>
<sequence>MNSATAAGDKVGGSHQGSALHDVDTPVRTRVAVLPRPRVAAIEWLDLIWPAGHRVRTVAELLDDDPVLRDVGPPASPAEARRIR</sequence>
<organism evidence="2 3">
    <name type="scientific">Actinophytocola oryzae</name>
    <dbReference type="NCBI Taxonomy" id="502181"/>
    <lineage>
        <taxon>Bacteria</taxon>
        <taxon>Bacillati</taxon>
        <taxon>Actinomycetota</taxon>
        <taxon>Actinomycetes</taxon>
        <taxon>Pseudonocardiales</taxon>
        <taxon>Pseudonocardiaceae</taxon>
    </lineage>
</organism>
<evidence type="ECO:0000313" key="2">
    <source>
        <dbReference type="EMBL" id="TDV43098.1"/>
    </source>
</evidence>
<proteinExistence type="predicted"/>
<feature type="region of interest" description="Disordered" evidence="1">
    <location>
        <begin position="1"/>
        <end position="23"/>
    </location>
</feature>
<accession>A0A4R7V1C7</accession>
<gene>
    <name evidence="2" type="ORF">CLV71_11632</name>
</gene>
<dbReference type="RefSeq" id="WP_243866958.1">
    <property type="nucleotide sequence ID" value="NZ_SOCP01000016.1"/>
</dbReference>
<protein>
    <submittedName>
        <fullName evidence="2">Uncharacterized protein</fullName>
    </submittedName>
</protein>
<evidence type="ECO:0000313" key="3">
    <source>
        <dbReference type="Proteomes" id="UP000294927"/>
    </source>
</evidence>
<dbReference type="EMBL" id="SOCP01000016">
    <property type="protein sequence ID" value="TDV43098.1"/>
    <property type="molecule type" value="Genomic_DNA"/>
</dbReference>
<reference evidence="2 3" key="1">
    <citation type="submission" date="2019-03" db="EMBL/GenBank/DDBJ databases">
        <title>Genomic Encyclopedia of Archaeal and Bacterial Type Strains, Phase II (KMG-II): from individual species to whole genera.</title>
        <authorList>
            <person name="Goeker M."/>
        </authorList>
    </citation>
    <scope>NUCLEOTIDE SEQUENCE [LARGE SCALE GENOMIC DNA]</scope>
    <source>
        <strain evidence="2 3">DSM 45499</strain>
    </source>
</reference>
<name>A0A4R7V1C7_9PSEU</name>
<evidence type="ECO:0000256" key="1">
    <source>
        <dbReference type="SAM" id="MobiDB-lite"/>
    </source>
</evidence>